<dbReference type="Pfam" id="PF13167">
    <property type="entry name" value="GTP-bdg_N"/>
    <property type="match status" value="1"/>
</dbReference>
<comment type="caution">
    <text evidence="6">The sequence shown here is derived from an EMBL/GenBank/DDBJ whole genome shotgun (WGS) entry which is preliminary data.</text>
</comment>
<dbReference type="AlphaFoldDB" id="A0A7J3T9M5"/>
<feature type="non-terminal residue" evidence="6">
    <location>
        <position position="289"/>
    </location>
</feature>
<sequence>MSKVIVAYRNKEFLELVESLGYEILYSIFMGDNRNPKYYLSKGKMEEIREKADALKAERVIVDAILKSSQWYNLENSFNIPVDDKVRLIIDIFADRARSKEAMLQVEYARLQYEIPHLRELVHQLRSGEHPGWMGGGEYEIADYYQMIRRKMARIRRSIEKMRLQREERRKMRKKAGYILVGIAGYTNSGKSTLLKALSGKDVVIEERMFSTLSTRTSKIGKEKILITDTVGFVEDMPPWLIKAFEPTLEEIYNADIVLLCMDGSDSSEILERKMNLSLDILGSRVKGK</sequence>
<dbReference type="EMBL" id="DRTM01000059">
    <property type="protein sequence ID" value="HHE75644.1"/>
    <property type="molecule type" value="Genomic_DNA"/>
</dbReference>
<dbReference type="Pfam" id="PF16360">
    <property type="entry name" value="GTP-bdg_M"/>
    <property type="match status" value="1"/>
</dbReference>
<keyword evidence="1" id="KW-0479">Metal-binding</keyword>
<dbReference type="InterPro" id="IPR006073">
    <property type="entry name" value="GTP-bd"/>
</dbReference>
<dbReference type="InterPro" id="IPR016496">
    <property type="entry name" value="GTPase_HflX"/>
</dbReference>
<dbReference type="GO" id="GO:0005737">
    <property type="term" value="C:cytoplasm"/>
    <property type="evidence" value="ECO:0007669"/>
    <property type="project" value="TreeGrafter"/>
</dbReference>
<dbReference type="InterPro" id="IPR030394">
    <property type="entry name" value="G_HFLX_dom"/>
</dbReference>
<dbReference type="InterPro" id="IPR025121">
    <property type="entry name" value="GTPase_HflX_N"/>
</dbReference>
<dbReference type="PROSITE" id="PS51705">
    <property type="entry name" value="G_HFLX"/>
    <property type="match status" value="1"/>
</dbReference>
<dbReference type="InterPro" id="IPR042108">
    <property type="entry name" value="GTPase_HflX_N_sf"/>
</dbReference>
<evidence type="ECO:0000313" key="6">
    <source>
        <dbReference type="EMBL" id="HHE75644.1"/>
    </source>
</evidence>
<dbReference type="PANTHER" id="PTHR10229">
    <property type="entry name" value="GTP-BINDING PROTEIN HFLX"/>
    <property type="match status" value="1"/>
</dbReference>
<proteinExistence type="predicted"/>
<protein>
    <submittedName>
        <fullName evidence="6">GTPase HflX</fullName>
    </submittedName>
</protein>
<reference evidence="6" key="1">
    <citation type="journal article" date="2020" name="mSystems">
        <title>Genome- and Community-Level Interaction Insights into Carbon Utilization and Element Cycling Functions of Hydrothermarchaeota in Hydrothermal Sediment.</title>
        <authorList>
            <person name="Zhou Z."/>
            <person name="Liu Y."/>
            <person name="Xu W."/>
            <person name="Pan J."/>
            <person name="Luo Z.H."/>
            <person name="Li M."/>
        </authorList>
    </citation>
    <scope>NUCLEOTIDE SEQUENCE [LARGE SCALE GENOMIC DNA]</scope>
    <source>
        <strain evidence="6">HyVt-85</strain>
    </source>
</reference>
<dbReference type="GO" id="GO:0043022">
    <property type="term" value="F:ribosome binding"/>
    <property type="evidence" value="ECO:0007669"/>
    <property type="project" value="TreeGrafter"/>
</dbReference>
<gene>
    <name evidence="6" type="primary">hflX</name>
    <name evidence="6" type="ORF">ENL31_00775</name>
</gene>
<organism evidence="6">
    <name type="scientific">Candidatus Aciduliprofundum boonei</name>
    <dbReference type="NCBI Taxonomy" id="379547"/>
    <lineage>
        <taxon>Archaea</taxon>
        <taxon>Methanobacteriati</taxon>
        <taxon>Thermoplasmatota</taxon>
        <taxon>DHVE2 group</taxon>
        <taxon>Candidatus Aciduliprofundum</taxon>
    </lineage>
</organism>
<dbReference type="Proteomes" id="UP000886130">
    <property type="component" value="Unassembled WGS sequence"/>
</dbReference>
<keyword evidence="4" id="KW-0342">GTP-binding</keyword>
<keyword evidence="3" id="KW-0460">Magnesium</keyword>
<dbReference type="NCBIfam" id="TIGR03156">
    <property type="entry name" value="GTP_HflX"/>
    <property type="match status" value="1"/>
</dbReference>
<dbReference type="PANTHER" id="PTHR10229:SF8">
    <property type="entry name" value="GTPASE HFLX"/>
    <property type="match status" value="1"/>
</dbReference>
<dbReference type="Gene3D" id="6.10.250.2860">
    <property type="match status" value="1"/>
</dbReference>
<evidence type="ECO:0000256" key="3">
    <source>
        <dbReference type="ARBA" id="ARBA00022842"/>
    </source>
</evidence>
<dbReference type="Gene3D" id="3.40.50.11060">
    <property type="entry name" value="GTPase HflX, N-terminal domain"/>
    <property type="match status" value="1"/>
</dbReference>
<dbReference type="Gene3D" id="3.40.50.300">
    <property type="entry name" value="P-loop containing nucleotide triphosphate hydrolases"/>
    <property type="match status" value="1"/>
</dbReference>
<feature type="domain" description="Hflx-type G" evidence="5">
    <location>
        <begin position="179"/>
        <end position="289"/>
    </location>
</feature>
<dbReference type="InterPro" id="IPR027417">
    <property type="entry name" value="P-loop_NTPase"/>
</dbReference>
<dbReference type="InterPro" id="IPR032305">
    <property type="entry name" value="GTP-bd_M"/>
</dbReference>
<keyword evidence="2" id="KW-0547">Nucleotide-binding</keyword>
<evidence type="ECO:0000256" key="1">
    <source>
        <dbReference type="ARBA" id="ARBA00022723"/>
    </source>
</evidence>
<evidence type="ECO:0000259" key="5">
    <source>
        <dbReference type="PROSITE" id="PS51705"/>
    </source>
</evidence>
<evidence type="ECO:0000256" key="4">
    <source>
        <dbReference type="ARBA" id="ARBA00023134"/>
    </source>
</evidence>
<evidence type="ECO:0000256" key="2">
    <source>
        <dbReference type="ARBA" id="ARBA00022741"/>
    </source>
</evidence>
<dbReference type="GO" id="GO:0005525">
    <property type="term" value="F:GTP binding"/>
    <property type="evidence" value="ECO:0007669"/>
    <property type="project" value="UniProtKB-KW"/>
</dbReference>
<dbReference type="GO" id="GO:0046872">
    <property type="term" value="F:metal ion binding"/>
    <property type="evidence" value="ECO:0007669"/>
    <property type="project" value="UniProtKB-KW"/>
</dbReference>
<dbReference type="SUPFAM" id="SSF52540">
    <property type="entry name" value="P-loop containing nucleoside triphosphate hydrolases"/>
    <property type="match status" value="1"/>
</dbReference>
<name>A0A7J3T9M5_9ARCH</name>
<accession>A0A7J3T9M5</accession>
<dbReference type="Pfam" id="PF01926">
    <property type="entry name" value="MMR_HSR1"/>
    <property type="match status" value="1"/>
</dbReference>